<dbReference type="EMBL" id="FNON01000009">
    <property type="protein sequence ID" value="SDZ08828.1"/>
    <property type="molecule type" value="Genomic_DNA"/>
</dbReference>
<organism evidence="1 2">
    <name type="scientific">Amycolatopsis xylanica</name>
    <dbReference type="NCBI Taxonomy" id="589385"/>
    <lineage>
        <taxon>Bacteria</taxon>
        <taxon>Bacillati</taxon>
        <taxon>Actinomycetota</taxon>
        <taxon>Actinomycetes</taxon>
        <taxon>Pseudonocardiales</taxon>
        <taxon>Pseudonocardiaceae</taxon>
        <taxon>Amycolatopsis</taxon>
    </lineage>
</organism>
<dbReference type="Proteomes" id="UP000199515">
    <property type="component" value="Unassembled WGS sequence"/>
</dbReference>
<keyword evidence="2" id="KW-1185">Reference proteome</keyword>
<evidence type="ECO:0000313" key="2">
    <source>
        <dbReference type="Proteomes" id="UP000199515"/>
    </source>
</evidence>
<name>A0A1H3Q6U1_9PSEU</name>
<sequence>MSIVTWEDTADHLEHIHAYLLGEATDLTPDAVPAPARGEEQKAS</sequence>
<accession>A0A1H3Q6U1</accession>
<gene>
    <name evidence="1" type="ORF">SAMN05421504_109135</name>
</gene>
<reference evidence="1 2" key="1">
    <citation type="submission" date="2016-10" db="EMBL/GenBank/DDBJ databases">
        <authorList>
            <person name="de Groot N.N."/>
        </authorList>
    </citation>
    <scope>NUCLEOTIDE SEQUENCE [LARGE SCALE GENOMIC DNA]</scope>
    <source>
        <strain evidence="1 2">CPCC 202699</strain>
    </source>
</reference>
<evidence type="ECO:0000313" key="1">
    <source>
        <dbReference type="EMBL" id="SDZ08828.1"/>
    </source>
</evidence>
<dbReference type="AlphaFoldDB" id="A0A1H3Q6U1"/>
<dbReference type="RefSeq" id="WP_281244455.1">
    <property type="nucleotide sequence ID" value="NZ_FNON01000009.1"/>
</dbReference>
<protein>
    <submittedName>
        <fullName evidence="1">Uncharacterized protein</fullName>
    </submittedName>
</protein>
<proteinExistence type="predicted"/>